<dbReference type="AlphaFoldDB" id="A0A7G9S0X3"/>
<proteinExistence type="predicted"/>
<dbReference type="Pfam" id="PF00512">
    <property type="entry name" value="HisKA"/>
    <property type="match status" value="1"/>
</dbReference>
<keyword evidence="11" id="KW-1185">Reference proteome</keyword>
<dbReference type="GO" id="GO:0005886">
    <property type="term" value="C:plasma membrane"/>
    <property type="evidence" value="ECO:0007669"/>
    <property type="project" value="TreeGrafter"/>
</dbReference>
<evidence type="ECO:0000256" key="5">
    <source>
        <dbReference type="ARBA" id="ARBA00022777"/>
    </source>
</evidence>
<dbReference type="InterPro" id="IPR005467">
    <property type="entry name" value="His_kinase_dom"/>
</dbReference>
<dbReference type="PANTHER" id="PTHR45453">
    <property type="entry name" value="PHOSPHATE REGULON SENSOR PROTEIN PHOR"/>
    <property type="match status" value="1"/>
</dbReference>
<reference evidence="10 11" key="1">
    <citation type="submission" date="2020-08" db="EMBL/GenBank/DDBJ databases">
        <title>Genome sequence of Erysipelothrix inopinata DSM 15511T.</title>
        <authorList>
            <person name="Hyun D.-W."/>
            <person name="Bae J.-W."/>
        </authorList>
    </citation>
    <scope>NUCLEOTIDE SEQUENCE [LARGE SCALE GENOMIC DNA]</scope>
    <source>
        <strain evidence="10 11">DSM 15511</strain>
    </source>
</reference>
<evidence type="ECO:0000313" key="11">
    <source>
        <dbReference type="Proteomes" id="UP000515928"/>
    </source>
</evidence>
<dbReference type="SUPFAM" id="SSF55874">
    <property type="entry name" value="ATPase domain of HSP90 chaperone/DNA topoisomerase II/histidine kinase"/>
    <property type="match status" value="1"/>
</dbReference>
<dbReference type="InterPro" id="IPR050351">
    <property type="entry name" value="BphY/WalK/GraS-like"/>
</dbReference>
<dbReference type="Gene3D" id="1.10.287.130">
    <property type="match status" value="1"/>
</dbReference>
<comment type="catalytic activity">
    <reaction evidence="1">
        <text>ATP + protein L-histidine = ADP + protein N-phospho-L-histidine.</text>
        <dbReference type="EC" id="2.7.13.3"/>
    </reaction>
</comment>
<feature type="transmembrane region" description="Helical" evidence="8">
    <location>
        <begin position="7"/>
        <end position="34"/>
    </location>
</feature>
<dbReference type="PROSITE" id="PS50109">
    <property type="entry name" value="HIS_KIN"/>
    <property type="match status" value="1"/>
</dbReference>
<sequence>MKISKKVFLYTALTTFLSGILIISYFVVMLPGLYADFKNERLLKGITDIQANNVANIGCASTQTDTFMAASINLPKSGDSIKLCTPFISTDIEVNHPDLVEFVNTFKIALDDAITNQNESAFKDIDFSKIEAIFQSQNMDGLFTLTNSAFTNSFDMDPHPIIRTKQSEDGSTIISSQVKDANNDYTSYVAFNQDSDSFYLTFASAMTPKLNELTPIVLASTPMILAFLVLFTLVAAHYFSKFLAKPIETLASQATNRHADTDIVFKQSHQDDEFKILEDALNQMHQEIMKSIHSLTDKNAQLELEKERQKLLMMNISHQLKTPLSSASLMVEGMIAKIGNLVNTDQYLPKVKQELNHITVMLESMLLVFDDLNSEIKHETLDLRPLINNMVGQIQNHTEIKSISVQTNLKDVSLYTDVFILTSIIENMLTNAYKYTDLNGSIEIILGENSLTVENSPAFIPQSILEHIAEPFVRNVHSDESGSGLGLYIVDSFVLLLGMQWKIENTSNGVKTTLLFRKDI</sequence>
<evidence type="ECO:0000256" key="7">
    <source>
        <dbReference type="SAM" id="Coils"/>
    </source>
</evidence>
<dbReference type="GO" id="GO:0000155">
    <property type="term" value="F:phosphorelay sensor kinase activity"/>
    <property type="evidence" value="ECO:0007669"/>
    <property type="project" value="InterPro"/>
</dbReference>
<evidence type="ECO:0000313" key="10">
    <source>
        <dbReference type="EMBL" id="QNN61498.1"/>
    </source>
</evidence>
<evidence type="ECO:0000259" key="9">
    <source>
        <dbReference type="PROSITE" id="PS50109"/>
    </source>
</evidence>
<organism evidence="10 11">
    <name type="scientific">Erysipelothrix inopinata</name>
    <dbReference type="NCBI Taxonomy" id="225084"/>
    <lineage>
        <taxon>Bacteria</taxon>
        <taxon>Bacillati</taxon>
        <taxon>Bacillota</taxon>
        <taxon>Erysipelotrichia</taxon>
        <taxon>Erysipelotrichales</taxon>
        <taxon>Erysipelotrichaceae</taxon>
        <taxon>Erysipelothrix</taxon>
    </lineage>
</organism>
<dbReference type="Proteomes" id="UP000515928">
    <property type="component" value="Chromosome"/>
</dbReference>
<evidence type="ECO:0000256" key="8">
    <source>
        <dbReference type="SAM" id="Phobius"/>
    </source>
</evidence>
<dbReference type="SMART" id="SM00387">
    <property type="entry name" value="HATPase_c"/>
    <property type="match status" value="1"/>
</dbReference>
<dbReference type="SUPFAM" id="SSF47384">
    <property type="entry name" value="Homodimeric domain of signal transducing histidine kinase"/>
    <property type="match status" value="1"/>
</dbReference>
<evidence type="ECO:0000256" key="4">
    <source>
        <dbReference type="ARBA" id="ARBA00022679"/>
    </source>
</evidence>
<accession>A0A7G9S0X3</accession>
<evidence type="ECO:0000256" key="6">
    <source>
        <dbReference type="ARBA" id="ARBA00023012"/>
    </source>
</evidence>
<dbReference type="InterPro" id="IPR036097">
    <property type="entry name" value="HisK_dim/P_sf"/>
</dbReference>
<dbReference type="PANTHER" id="PTHR45453:SF3">
    <property type="entry name" value="HISTIDINE KINASE"/>
    <property type="match status" value="1"/>
</dbReference>
<feature type="domain" description="Histidine kinase" evidence="9">
    <location>
        <begin position="315"/>
        <end position="520"/>
    </location>
</feature>
<feature type="transmembrane region" description="Helical" evidence="8">
    <location>
        <begin position="216"/>
        <end position="239"/>
    </location>
</feature>
<keyword evidence="8" id="KW-1133">Transmembrane helix</keyword>
<feature type="coiled-coil region" evidence="7">
    <location>
        <begin position="285"/>
        <end position="312"/>
    </location>
</feature>
<dbReference type="EMBL" id="CP060715">
    <property type="protein sequence ID" value="QNN61498.1"/>
    <property type="molecule type" value="Genomic_DNA"/>
</dbReference>
<keyword evidence="8" id="KW-0472">Membrane</keyword>
<dbReference type="KEGG" id="eio:H9L01_03815"/>
<keyword evidence="4" id="KW-0808">Transferase</keyword>
<dbReference type="GO" id="GO:0016036">
    <property type="term" value="P:cellular response to phosphate starvation"/>
    <property type="evidence" value="ECO:0007669"/>
    <property type="project" value="TreeGrafter"/>
</dbReference>
<comment type="subcellular location">
    <subcellularLocation>
        <location evidence="2">Membrane</location>
    </subcellularLocation>
</comment>
<dbReference type="InterPro" id="IPR036890">
    <property type="entry name" value="HATPase_C_sf"/>
</dbReference>
<keyword evidence="8" id="KW-0812">Transmembrane</keyword>
<dbReference type="InterPro" id="IPR003661">
    <property type="entry name" value="HisK_dim/P_dom"/>
</dbReference>
<dbReference type="RefSeq" id="WP_187534698.1">
    <property type="nucleotide sequence ID" value="NZ_CBCSHU010000013.1"/>
</dbReference>
<keyword evidence="6" id="KW-0902">Two-component regulatory system</keyword>
<evidence type="ECO:0000256" key="2">
    <source>
        <dbReference type="ARBA" id="ARBA00004370"/>
    </source>
</evidence>
<dbReference type="EC" id="2.7.13.3" evidence="3"/>
<gene>
    <name evidence="10" type="ORF">H9L01_03815</name>
</gene>
<dbReference type="SMART" id="SM00388">
    <property type="entry name" value="HisKA"/>
    <property type="match status" value="1"/>
</dbReference>
<protein>
    <recommendedName>
        <fullName evidence="3">histidine kinase</fullName>
        <ecNumber evidence="3">2.7.13.3</ecNumber>
    </recommendedName>
</protein>
<name>A0A7G9S0X3_9FIRM</name>
<dbReference type="Gene3D" id="6.10.340.10">
    <property type="match status" value="1"/>
</dbReference>
<dbReference type="CDD" id="cd00082">
    <property type="entry name" value="HisKA"/>
    <property type="match status" value="1"/>
</dbReference>
<keyword evidence="7" id="KW-0175">Coiled coil</keyword>
<evidence type="ECO:0000256" key="3">
    <source>
        <dbReference type="ARBA" id="ARBA00012438"/>
    </source>
</evidence>
<dbReference type="GO" id="GO:0004721">
    <property type="term" value="F:phosphoprotein phosphatase activity"/>
    <property type="evidence" value="ECO:0007669"/>
    <property type="project" value="TreeGrafter"/>
</dbReference>
<dbReference type="InterPro" id="IPR003594">
    <property type="entry name" value="HATPase_dom"/>
</dbReference>
<keyword evidence="5 10" id="KW-0418">Kinase</keyword>
<dbReference type="Pfam" id="PF02518">
    <property type="entry name" value="HATPase_c"/>
    <property type="match status" value="1"/>
</dbReference>
<dbReference type="Gene3D" id="3.30.565.10">
    <property type="entry name" value="Histidine kinase-like ATPase, C-terminal domain"/>
    <property type="match status" value="1"/>
</dbReference>
<evidence type="ECO:0000256" key="1">
    <source>
        <dbReference type="ARBA" id="ARBA00000085"/>
    </source>
</evidence>